<evidence type="ECO:0000256" key="4">
    <source>
        <dbReference type="ARBA" id="ARBA00022833"/>
    </source>
</evidence>
<comment type="subcellular location">
    <subcellularLocation>
        <location evidence="6">Nucleus</location>
    </subcellularLocation>
</comment>
<dbReference type="GO" id="GO:0006355">
    <property type="term" value="P:regulation of DNA-templated transcription"/>
    <property type="evidence" value="ECO:0007669"/>
    <property type="project" value="UniProtKB-UniRule"/>
</dbReference>
<evidence type="ECO:0000259" key="8">
    <source>
        <dbReference type="PROSITE" id="PS50966"/>
    </source>
</evidence>
<feature type="compositionally biased region" description="Polar residues" evidence="7">
    <location>
        <begin position="830"/>
        <end position="843"/>
    </location>
</feature>
<dbReference type="Proteomes" id="UP000027138">
    <property type="component" value="Unassembled WGS sequence"/>
</dbReference>
<dbReference type="InterPro" id="IPR007527">
    <property type="entry name" value="Znf_SWIM"/>
</dbReference>
<evidence type="ECO:0000256" key="7">
    <source>
        <dbReference type="SAM" id="MobiDB-lite"/>
    </source>
</evidence>
<dbReference type="OrthoDB" id="742364at2759"/>
<gene>
    <name evidence="9" type="ORF">JCGZ_00489</name>
</gene>
<evidence type="ECO:0000313" key="9">
    <source>
        <dbReference type="EMBL" id="KDP42790.1"/>
    </source>
</evidence>
<evidence type="ECO:0000256" key="3">
    <source>
        <dbReference type="ARBA" id="ARBA00022771"/>
    </source>
</evidence>
<dbReference type="EMBL" id="KK914287">
    <property type="protein sequence ID" value="KDP42790.1"/>
    <property type="molecule type" value="Genomic_DNA"/>
</dbReference>
<comment type="similarity">
    <text evidence="1 6">Belongs to the FHY3/FAR1 family.</text>
</comment>
<dbReference type="STRING" id="180498.A0A067LE68"/>
<keyword evidence="3 5" id="KW-0863">Zinc-finger</keyword>
<proteinExistence type="inferred from homology"/>
<protein>
    <recommendedName>
        <fullName evidence="6">Protein FAR1-RELATED SEQUENCE</fullName>
    </recommendedName>
</protein>
<dbReference type="InterPro" id="IPR018289">
    <property type="entry name" value="MULE_transposase_dom"/>
</dbReference>
<keyword evidence="4 6" id="KW-0862">Zinc</keyword>
<dbReference type="PANTHER" id="PTHR31669:SF280">
    <property type="entry name" value="PROTEIN FAR1-RELATED SEQUENCE 2"/>
    <property type="match status" value="1"/>
</dbReference>
<dbReference type="PANTHER" id="PTHR31669">
    <property type="entry name" value="PROTEIN FAR1-RELATED SEQUENCE 10-RELATED"/>
    <property type="match status" value="1"/>
</dbReference>
<dbReference type="InterPro" id="IPR006564">
    <property type="entry name" value="Znf_PMZ"/>
</dbReference>
<name>A0A067LE68_JATCU</name>
<feature type="domain" description="SWIM-type" evidence="8">
    <location>
        <begin position="545"/>
        <end position="581"/>
    </location>
</feature>
<evidence type="ECO:0000256" key="1">
    <source>
        <dbReference type="ARBA" id="ARBA00005889"/>
    </source>
</evidence>
<dbReference type="SMART" id="SM00575">
    <property type="entry name" value="ZnF_PMZ"/>
    <property type="match status" value="1"/>
</dbReference>
<dbReference type="InterPro" id="IPR004330">
    <property type="entry name" value="FAR1_DNA_bnd_dom"/>
</dbReference>
<dbReference type="GO" id="GO:0008270">
    <property type="term" value="F:zinc ion binding"/>
    <property type="evidence" value="ECO:0007669"/>
    <property type="project" value="UniProtKB-UniRule"/>
</dbReference>
<accession>A0A067LE68</accession>
<keyword evidence="6" id="KW-0539">Nucleus</keyword>
<dbReference type="GO" id="GO:0005634">
    <property type="term" value="C:nucleus"/>
    <property type="evidence" value="ECO:0007669"/>
    <property type="project" value="UniProtKB-SubCell"/>
</dbReference>
<reference evidence="9 10" key="1">
    <citation type="journal article" date="2014" name="PLoS ONE">
        <title>Global Analysis of Gene Expression Profiles in Physic Nut (Jatropha curcas L.) Seedlings Exposed to Salt Stress.</title>
        <authorList>
            <person name="Zhang L."/>
            <person name="Zhang C."/>
            <person name="Wu P."/>
            <person name="Chen Y."/>
            <person name="Li M."/>
            <person name="Jiang H."/>
            <person name="Wu G."/>
        </authorList>
    </citation>
    <scope>NUCLEOTIDE SEQUENCE [LARGE SCALE GENOMIC DNA]</scope>
    <source>
        <strain evidence="10">cv. GZQX0401</strain>
        <tissue evidence="9">Young leaves</tissue>
    </source>
</reference>
<evidence type="ECO:0000256" key="6">
    <source>
        <dbReference type="RuleBase" id="RU367018"/>
    </source>
</evidence>
<sequence>MEIDLELPSLEQEKLDTGSNTNIDAMDSADGLHVSDEEIKSPASEQVARPCVPNENEHCTTSGENVEGNSIRAVASKHLMCEPRNGLVFETKEAAYSFYRDYARFVGFGITIKASRRSKKSGNFIDVKIACSRFGSKRESSVTVNPRSCIKTDCKAGMHMKRTQDGKWVIYSFIREHNHEIFPDDFHNSVQGRNKQSGVVACQKTGLQLALEENDMQVMLDYFMCMQAENPNFFYSLDLDHQNRLRNVFWVDAKGRNDYSFFCDVVFFDTFYLRSNYKVPYASIIGINNHCQFILLGCSLIGEQSVSTFVWLMQTWRKAMGDRAPNVIITEQDKCLNEAVADVFPDTHHCFCLWHILSKMPENLSRVMDEGEAFMSIFNKCIYRSWTDVQFEKRWWKMVDKFELRQDEWFRSLYEDRKKWVPTYMQDIFLAGMSTTERHGSIASFFDNYIHREATFKEFMELYKKFLQDRIKMEAKADFETRNKQPALRSHSAIEKQISRLYTESVFKKFQVEVLGVVSCQLQKESEDGATVNFRVDDFEKQQDFVVSWNETASDIRCLCRSFDYRGFLCKHAILVLHMSGISNIPSRYILKRWTKDAKTTQVLTEVSNGIPYRAQHFNDLCRRAIKLCEAGSLSQEAYHIAFKALEEILERCAGVNNSIRSVLEPNTLAVHGFLDIEEENRGNSITKSIKKKKICKKKKVLTVPEGMTIGLQDNYQQLDQINSRTHATGNCYVPQQDMQDMEMGSRATTTFDGFYGSQHSIRGAGQLDSVSPIRDDYYSNQQGLQGLGQLHSIPTCVNSYVAQQSMPGLGQLGFRAPTEQDCFEIHNNSQDMGQPVGSTQYPGISPKLLHDKRL</sequence>
<evidence type="ECO:0000256" key="5">
    <source>
        <dbReference type="PROSITE-ProRule" id="PRU00325"/>
    </source>
</evidence>
<dbReference type="InterPro" id="IPR031052">
    <property type="entry name" value="FHY3/FAR1"/>
</dbReference>
<evidence type="ECO:0000256" key="2">
    <source>
        <dbReference type="ARBA" id="ARBA00022723"/>
    </source>
</evidence>
<keyword evidence="2 6" id="KW-0479">Metal-binding</keyword>
<dbReference type="AlphaFoldDB" id="A0A067LE68"/>
<dbReference type="PROSITE" id="PS50966">
    <property type="entry name" value="ZF_SWIM"/>
    <property type="match status" value="1"/>
</dbReference>
<dbReference type="Pfam" id="PF10551">
    <property type="entry name" value="MULE"/>
    <property type="match status" value="1"/>
</dbReference>
<keyword evidence="10" id="KW-1185">Reference proteome</keyword>
<feature type="region of interest" description="Disordered" evidence="7">
    <location>
        <begin position="830"/>
        <end position="855"/>
    </location>
</feature>
<comment type="function">
    <text evidence="6">Putative transcription activator involved in regulating light control of development.</text>
</comment>
<organism evidence="9 10">
    <name type="scientific">Jatropha curcas</name>
    <name type="common">Barbados nut</name>
    <dbReference type="NCBI Taxonomy" id="180498"/>
    <lineage>
        <taxon>Eukaryota</taxon>
        <taxon>Viridiplantae</taxon>
        <taxon>Streptophyta</taxon>
        <taxon>Embryophyta</taxon>
        <taxon>Tracheophyta</taxon>
        <taxon>Spermatophyta</taxon>
        <taxon>Magnoliopsida</taxon>
        <taxon>eudicotyledons</taxon>
        <taxon>Gunneridae</taxon>
        <taxon>Pentapetalae</taxon>
        <taxon>rosids</taxon>
        <taxon>fabids</taxon>
        <taxon>Malpighiales</taxon>
        <taxon>Euphorbiaceae</taxon>
        <taxon>Crotonoideae</taxon>
        <taxon>Jatropheae</taxon>
        <taxon>Jatropha</taxon>
    </lineage>
</organism>
<dbReference type="Pfam" id="PF04434">
    <property type="entry name" value="SWIM"/>
    <property type="match status" value="1"/>
</dbReference>
<evidence type="ECO:0000313" key="10">
    <source>
        <dbReference type="Proteomes" id="UP000027138"/>
    </source>
</evidence>
<dbReference type="Pfam" id="PF03101">
    <property type="entry name" value="FAR1"/>
    <property type="match status" value="1"/>
</dbReference>